<proteinExistence type="inferred from homology"/>
<organism evidence="4 5">
    <name type="scientific">Fonticella tunisiensis</name>
    <dbReference type="NCBI Taxonomy" id="1096341"/>
    <lineage>
        <taxon>Bacteria</taxon>
        <taxon>Bacillati</taxon>
        <taxon>Bacillota</taxon>
        <taxon>Clostridia</taxon>
        <taxon>Eubacteriales</taxon>
        <taxon>Clostridiaceae</taxon>
        <taxon>Fonticella</taxon>
    </lineage>
</organism>
<sequence length="276" mass="31207">MKILVTGSKGQLGYEIINMVEDDEVVGIDKDDLDITDINKTYELIKEIKPDVVIHCAAYTNVDGAERDIDMAYKVNVIGAQNIASACLNVNSKMVYVSTDFVFDGTKNEPYIEFDIPNPLSVYGKSKLAGELIVKDILSKHFIVRTAWLYGKNGNNFVKTMLKLSKEKDVIKVVNDQWGTPTSTVDLSRAILDLIKTDAYGTYHGSNKGQTTWYEFTKKIFEISGINTRIEPISTEELGRPAARPKYSVMRNYMLELTIGDNFRDWEESLRDYLKA</sequence>
<protein>
    <recommendedName>
        <fullName evidence="2">dTDP-4-dehydrorhamnose reductase</fullName>
        <ecNumber evidence="2">1.1.1.133</ecNumber>
    </recommendedName>
</protein>
<dbReference type="OrthoDB" id="9803892at2"/>
<dbReference type="SUPFAM" id="SSF51735">
    <property type="entry name" value="NAD(P)-binding Rossmann-fold domains"/>
    <property type="match status" value="1"/>
</dbReference>
<comment type="pathway">
    <text evidence="2">Carbohydrate biosynthesis; dTDP-L-rhamnose biosynthesis.</text>
</comment>
<evidence type="ECO:0000256" key="2">
    <source>
        <dbReference type="RuleBase" id="RU364082"/>
    </source>
</evidence>
<dbReference type="GO" id="GO:0008831">
    <property type="term" value="F:dTDP-4-dehydrorhamnose reductase activity"/>
    <property type="evidence" value="ECO:0007669"/>
    <property type="project" value="UniProtKB-EC"/>
</dbReference>
<keyword evidence="2" id="KW-0521">NADP</keyword>
<dbReference type="GO" id="GO:0005829">
    <property type="term" value="C:cytosol"/>
    <property type="evidence" value="ECO:0007669"/>
    <property type="project" value="TreeGrafter"/>
</dbReference>
<comment type="caution">
    <text evidence="4">The sequence shown here is derived from an EMBL/GenBank/DDBJ whole genome shotgun (WGS) entry which is preliminary data.</text>
</comment>
<dbReference type="GO" id="GO:0019305">
    <property type="term" value="P:dTDP-rhamnose biosynthetic process"/>
    <property type="evidence" value="ECO:0007669"/>
    <property type="project" value="UniProtKB-UniPathway"/>
</dbReference>
<keyword evidence="5" id="KW-1185">Reference proteome</keyword>
<dbReference type="Proteomes" id="UP000295325">
    <property type="component" value="Unassembled WGS sequence"/>
</dbReference>
<dbReference type="InterPro" id="IPR036291">
    <property type="entry name" value="NAD(P)-bd_dom_sf"/>
</dbReference>
<dbReference type="CDD" id="cd05254">
    <property type="entry name" value="dTDP_HR_like_SDR_e"/>
    <property type="match status" value="1"/>
</dbReference>
<evidence type="ECO:0000313" key="5">
    <source>
        <dbReference type="Proteomes" id="UP000295325"/>
    </source>
</evidence>
<dbReference type="UniPathway" id="UPA00124"/>
<dbReference type="PANTHER" id="PTHR10491">
    <property type="entry name" value="DTDP-4-DEHYDRORHAMNOSE REDUCTASE"/>
    <property type="match status" value="1"/>
</dbReference>
<dbReference type="PANTHER" id="PTHR10491:SF4">
    <property type="entry name" value="METHIONINE ADENOSYLTRANSFERASE 2 SUBUNIT BETA"/>
    <property type="match status" value="1"/>
</dbReference>
<accession>A0A4R7KC05</accession>
<keyword evidence="2" id="KW-0560">Oxidoreductase</keyword>
<dbReference type="Pfam" id="PF04321">
    <property type="entry name" value="RmlD_sub_bind"/>
    <property type="match status" value="1"/>
</dbReference>
<dbReference type="RefSeq" id="WP_133628541.1">
    <property type="nucleotide sequence ID" value="NZ_SOAZ01000015.1"/>
</dbReference>
<dbReference type="Gene3D" id="3.40.50.720">
    <property type="entry name" value="NAD(P)-binding Rossmann-like Domain"/>
    <property type="match status" value="1"/>
</dbReference>
<evidence type="ECO:0000259" key="3">
    <source>
        <dbReference type="Pfam" id="PF04321"/>
    </source>
</evidence>
<gene>
    <name evidence="4" type="ORF">EDD71_11547</name>
</gene>
<dbReference type="Gene3D" id="3.90.25.10">
    <property type="entry name" value="UDP-galactose 4-epimerase, domain 1"/>
    <property type="match status" value="1"/>
</dbReference>
<name>A0A4R7KC05_9CLOT</name>
<comment type="function">
    <text evidence="2">Catalyzes the reduction of dTDP-6-deoxy-L-lyxo-4-hexulose to yield dTDP-L-rhamnose.</text>
</comment>
<dbReference type="EC" id="1.1.1.133" evidence="2"/>
<dbReference type="NCBIfam" id="TIGR01214">
    <property type="entry name" value="rmlD"/>
    <property type="match status" value="1"/>
</dbReference>
<comment type="similarity">
    <text evidence="1 2">Belongs to the dTDP-4-dehydrorhamnose reductase family.</text>
</comment>
<evidence type="ECO:0000313" key="4">
    <source>
        <dbReference type="EMBL" id="TDT52016.1"/>
    </source>
</evidence>
<dbReference type="InterPro" id="IPR005913">
    <property type="entry name" value="dTDP_dehydrorham_reduct"/>
</dbReference>
<dbReference type="InterPro" id="IPR029903">
    <property type="entry name" value="RmlD-like-bd"/>
</dbReference>
<feature type="domain" description="RmlD-like substrate binding" evidence="3">
    <location>
        <begin position="1"/>
        <end position="275"/>
    </location>
</feature>
<dbReference type="AlphaFoldDB" id="A0A4R7KC05"/>
<dbReference type="EMBL" id="SOAZ01000015">
    <property type="protein sequence ID" value="TDT52016.1"/>
    <property type="molecule type" value="Genomic_DNA"/>
</dbReference>
<dbReference type="FunFam" id="3.40.50.720:FF:000159">
    <property type="entry name" value="dTDP-4-dehydrorhamnose reductase"/>
    <property type="match status" value="1"/>
</dbReference>
<evidence type="ECO:0000256" key="1">
    <source>
        <dbReference type="ARBA" id="ARBA00010944"/>
    </source>
</evidence>
<reference evidence="4 5" key="1">
    <citation type="submission" date="2019-03" db="EMBL/GenBank/DDBJ databases">
        <title>Genomic Encyclopedia of Type Strains, Phase IV (KMG-IV): sequencing the most valuable type-strain genomes for metagenomic binning, comparative biology and taxonomic classification.</title>
        <authorList>
            <person name="Goeker M."/>
        </authorList>
    </citation>
    <scope>NUCLEOTIDE SEQUENCE [LARGE SCALE GENOMIC DNA]</scope>
    <source>
        <strain evidence="4 5">DSM 24455</strain>
    </source>
</reference>